<reference evidence="1" key="1">
    <citation type="journal article" date="2015" name="Nature">
        <title>Complex archaea that bridge the gap between prokaryotes and eukaryotes.</title>
        <authorList>
            <person name="Spang A."/>
            <person name="Saw J.H."/>
            <person name="Jorgensen S.L."/>
            <person name="Zaremba-Niedzwiedzka K."/>
            <person name="Martijn J."/>
            <person name="Lind A.E."/>
            <person name="van Eijk R."/>
            <person name="Schleper C."/>
            <person name="Guy L."/>
            <person name="Ettema T.J."/>
        </authorList>
    </citation>
    <scope>NUCLEOTIDE SEQUENCE</scope>
</reference>
<accession>A0A0F9WWX3</accession>
<dbReference type="EMBL" id="LAZR01000107">
    <property type="protein sequence ID" value="KKN90881.1"/>
    <property type="molecule type" value="Genomic_DNA"/>
</dbReference>
<evidence type="ECO:0000313" key="1">
    <source>
        <dbReference type="EMBL" id="KKN90881.1"/>
    </source>
</evidence>
<sequence>MKKSKSYEKLEQEKLILEGERFSVIRNCVINKLELYNCQNCLILSNTLGRLYIGDKIPDFNDKRFFRKIRRKRYRNKYGSNNNIITNNIVKGYDII</sequence>
<proteinExistence type="predicted"/>
<organism evidence="1">
    <name type="scientific">marine sediment metagenome</name>
    <dbReference type="NCBI Taxonomy" id="412755"/>
    <lineage>
        <taxon>unclassified sequences</taxon>
        <taxon>metagenomes</taxon>
        <taxon>ecological metagenomes</taxon>
    </lineage>
</organism>
<dbReference type="AlphaFoldDB" id="A0A0F9WWX3"/>
<comment type="caution">
    <text evidence="1">The sequence shown here is derived from an EMBL/GenBank/DDBJ whole genome shotgun (WGS) entry which is preliminary data.</text>
</comment>
<name>A0A0F9WWX3_9ZZZZ</name>
<protein>
    <submittedName>
        <fullName evidence="1">Uncharacterized protein</fullName>
    </submittedName>
</protein>
<gene>
    <name evidence="1" type="ORF">LCGC14_0224650</name>
</gene>